<dbReference type="PANTHER" id="PTHR43102:SF2">
    <property type="entry name" value="GAF DOMAIN-CONTAINING PROTEIN"/>
    <property type="match status" value="1"/>
</dbReference>
<gene>
    <name evidence="5" type="ORF">A4R26_15880</name>
</gene>
<evidence type="ECO:0000256" key="2">
    <source>
        <dbReference type="ARBA" id="ARBA00012438"/>
    </source>
</evidence>
<dbReference type="InterPro" id="IPR029016">
    <property type="entry name" value="GAF-like_dom_sf"/>
</dbReference>
<dbReference type="InterPro" id="IPR036890">
    <property type="entry name" value="HATPase_C_sf"/>
</dbReference>
<dbReference type="Proteomes" id="UP000192276">
    <property type="component" value="Unassembled WGS sequence"/>
</dbReference>
<dbReference type="Pfam" id="PF02518">
    <property type="entry name" value="HATPase_c"/>
    <property type="match status" value="1"/>
</dbReference>
<dbReference type="SMART" id="SM00387">
    <property type="entry name" value="HATPase_c"/>
    <property type="match status" value="1"/>
</dbReference>
<dbReference type="Gene3D" id="3.30.565.10">
    <property type="entry name" value="Histidine kinase-like ATPase, C-terminal domain"/>
    <property type="match status" value="1"/>
</dbReference>
<comment type="caution">
    <text evidence="5">The sequence shown here is derived from an EMBL/GenBank/DDBJ whole genome shotgun (WGS) entry which is preliminary data.</text>
</comment>
<dbReference type="EC" id="2.7.13.3" evidence="2"/>
<evidence type="ECO:0000256" key="1">
    <source>
        <dbReference type="ARBA" id="ARBA00000085"/>
    </source>
</evidence>
<organism evidence="5 6">
    <name type="scientific">Niastella populi</name>
    <dbReference type="NCBI Taxonomy" id="550983"/>
    <lineage>
        <taxon>Bacteria</taxon>
        <taxon>Pseudomonadati</taxon>
        <taxon>Bacteroidota</taxon>
        <taxon>Chitinophagia</taxon>
        <taxon>Chitinophagales</taxon>
        <taxon>Chitinophagaceae</taxon>
        <taxon>Niastella</taxon>
    </lineage>
</organism>
<dbReference type="STRING" id="550983.A4R26_15880"/>
<evidence type="ECO:0000313" key="6">
    <source>
        <dbReference type="Proteomes" id="UP000192276"/>
    </source>
</evidence>
<sequence>MMKADIPVNENLRLADLYQYNLLDTTEEKEFNDLVQLASAICNAPISLISLIDAERQWFKARVGIDLTETSRDTSFCSHGILNGDIFIVPDATNDNRFAQNPMVTGKQGIRFYAGVPLTTGAGNNLGMLCVKDTVPRSLTSEQQQALMVIGQQVVKQMELRLKNQELERITETQRRMISIIAHDVRSPLASIVSLFQLYQNKMIDPDRFNNFLHVSSAQLHSTMALLENLVEWGNIQLQPASLVSEMFSLKDAVEKVFTEVTVQASMKENRLVNQVHAAVKLNMDENILRFILRNLLTNANKFTEKGSITVDGFNFGKKVVIRVADTGIGMPPRMSERLFLSKEKYSRRGTQNESGSGLGLVLIKEFVEKANGSIQVQSTEGQGSSFIIELPL</sequence>
<evidence type="ECO:0000313" key="5">
    <source>
        <dbReference type="EMBL" id="OQP64644.1"/>
    </source>
</evidence>
<dbReference type="PANTHER" id="PTHR43102">
    <property type="entry name" value="SLR1143 PROTEIN"/>
    <property type="match status" value="1"/>
</dbReference>
<dbReference type="EMBL" id="LWBP01000089">
    <property type="protein sequence ID" value="OQP64644.1"/>
    <property type="molecule type" value="Genomic_DNA"/>
</dbReference>
<dbReference type="SUPFAM" id="SSF55874">
    <property type="entry name" value="ATPase domain of HSP90 chaperone/DNA topoisomerase II/histidine kinase"/>
    <property type="match status" value="1"/>
</dbReference>
<name>A0A1V9G258_9BACT</name>
<keyword evidence="6" id="KW-1185">Reference proteome</keyword>
<dbReference type="InterPro" id="IPR036097">
    <property type="entry name" value="HisK_dim/P_sf"/>
</dbReference>
<reference evidence="6" key="1">
    <citation type="submission" date="2016-04" db="EMBL/GenBank/DDBJ databases">
        <authorList>
            <person name="Chen L."/>
            <person name="Zhuang W."/>
            <person name="Wang G."/>
        </authorList>
    </citation>
    <scope>NUCLEOTIDE SEQUENCE [LARGE SCALE GENOMIC DNA]</scope>
    <source>
        <strain evidence="6">208</strain>
    </source>
</reference>
<keyword evidence="3" id="KW-0597">Phosphoprotein</keyword>
<dbReference type="SUPFAM" id="SSF47384">
    <property type="entry name" value="Homodimeric domain of signal transducing histidine kinase"/>
    <property type="match status" value="1"/>
</dbReference>
<evidence type="ECO:0000259" key="4">
    <source>
        <dbReference type="PROSITE" id="PS50109"/>
    </source>
</evidence>
<dbReference type="Gene3D" id="1.10.287.130">
    <property type="match status" value="1"/>
</dbReference>
<dbReference type="PROSITE" id="PS50109">
    <property type="entry name" value="HIS_KIN"/>
    <property type="match status" value="1"/>
</dbReference>
<dbReference type="InterPro" id="IPR005467">
    <property type="entry name" value="His_kinase_dom"/>
</dbReference>
<proteinExistence type="predicted"/>
<dbReference type="InterPro" id="IPR003018">
    <property type="entry name" value="GAF"/>
</dbReference>
<dbReference type="SMART" id="SM00388">
    <property type="entry name" value="HisKA"/>
    <property type="match status" value="1"/>
</dbReference>
<dbReference type="InterPro" id="IPR004358">
    <property type="entry name" value="Sig_transdc_His_kin-like_C"/>
</dbReference>
<dbReference type="CDD" id="cd00082">
    <property type="entry name" value="HisKA"/>
    <property type="match status" value="1"/>
</dbReference>
<dbReference type="SUPFAM" id="SSF55781">
    <property type="entry name" value="GAF domain-like"/>
    <property type="match status" value="1"/>
</dbReference>
<accession>A0A1V9G258</accession>
<dbReference type="Gene3D" id="3.30.450.40">
    <property type="match status" value="1"/>
</dbReference>
<dbReference type="SMART" id="SM00065">
    <property type="entry name" value="GAF"/>
    <property type="match status" value="1"/>
</dbReference>
<evidence type="ECO:0000256" key="3">
    <source>
        <dbReference type="ARBA" id="ARBA00022553"/>
    </source>
</evidence>
<dbReference type="InterPro" id="IPR003594">
    <property type="entry name" value="HATPase_dom"/>
</dbReference>
<protein>
    <recommendedName>
        <fullName evidence="2">histidine kinase</fullName>
        <ecNumber evidence="2">2.7.13.3</ecNumber>
    </recommendedName>
</protein>
<dbReference type="GO" id="GO:0000155">
    <property type="term" value="F:phosphorelay sensor kinase activity"/>
    <property type="evidence" value="ECO:0007669"/>
    <property type="project" value="InterPro"/>
</dbReference>
<feature type="domain" description="Histidine kinase" evidence="4">
    <location>
        <begin position="180"/>
        <end position="393"/>
    </location>
</feature>
<dbReference type="Pfam" id="PF01590">
    <property type="entry name" value="GAF"/>
    <property type="match status" value="1"/>
</dbReference>
<dbReference type="InterPro" id="IPR003661">
    <property type="entry name" value="HisK_dim/P_dom"/>
</dbReference>
<comment type="catalytic activity">
    <reaction evidence="1">
        <text>ATP + protein L-histidine = ADP + protein N-phospho-L-histidine.</text>
        <dbReference type="EC" id="2.7.13.3"/>
    </reaction>
</comment>
<dbReference type="AlphaFoldDB" id="A0A1V9G258"/>
<dbReference type="PRINTS" id="PR00344">
    <property type="entry name" value="BCTRLSENSOR"/>
</dbReference>